<dbReference type="HOGENOM" id="CLU_049301_2_4_10"/>
<dbReference type="AlphaFoldDB" id="K4IIQ6"/>
<keyword evidence="5" id="KW-1185">Reference proteome</keyword>
<feature type="domain" description="UspA" evidence="3">
    <location>
        <begin position="224"/>
        <end position="276"/>
    </location>
</feature>
<dbReference type="Gene3D" id="3.40.50.620">
    <property type="entry name" value="HUPs"/>
    <property type="match status" value="2"/>
</dbReference>
<keyword evidence="2" id="KW-0812">Transmembrane</keyword>
<dbReference type="InterPro" id="IPR014729">
    <property type="entry name" value="Rossmann-like_a/b/a_fold"/>
</dbReference>
<dbReference type="EMBL" id="CP003879">
    <property type="protein sequence ID" value="AFU69703.1"/>
    <property type="molecule type" value="Genomic_DNA"/>
</dbReference>
<protein>
    <submittedName>
        <fullName evidence="4">Universal stress protein, UspA family</fullName>
    </submittedName>
</protein>
<dbReference type="eggNOG" id="COG0589">
    <property type="taxonomic scope" value="Bacteria"/>
</dbReference>
<keyword evidence="2" id="KW-1133">Transmembrane helix</keyword>
<gene>
    <name evidence="4" type="ordered locus">P700755_003027</name>
</gene>
<dbReference type="CDD" id="cd00293">
    <property type="entry name" value="USP-like"/>
    <property type="match status" value="1"/>
</dbReference>
<dbReference type="SUPFAM" id="SSF52402">
    <property type="entry name" value="Adenine nucleotide alpha hydrolases-like"/>
    <property type="match status" value="2"/>
</dbReference>
<dbReference type="KEGG" id="ptq:P700755_003027"/>
<dbReference type="STRING" id="313595.P700755_003027"/>
<dbReference type="PANTHER" id="PTHR46268">
    <property type="entry name" value="STRESS RESPONSE PROTEIN NHAX"/>
    <property type="match status" value="1"/>
</dbReference>
<feature type="transmembrane region" description="Helical" evidence="2">
    <location>
        <begin position="172"/>
        <end position="190"/>
    </location>
</feature>
<evidence type="ECO:0000259" key="3">
    <source>
        <dbReference type="Pfam" id="PF00582"/>
    </source>
</evidence>
<dbReference type="Proteomes" id="UP000008514">
    <property type="component" value="Chromosome"/>
</dbReference>
<dbReference type="PANTHER" id="PTHR46268:SF6">
    <property type="entry name" value="UNIVERSAL STRESS PROTEIN UP12"/>
    <property type="match status" value="1"/>
</dbReference>
<proteinExistence type="inferred from homology"/>
<evidence type="ECO:0000313" key="5">
    <source>
        <dbReference type="Proteomes" id="UP000008514"/>
    </source>
</evidence>
<name>K4IIQ6_PSYTT</name>
<dbReference type="InterPro" id="IPR006015">
    <property type="entry name" value="Universal_stress_UspA"/>
</dbReference>
<organism evidence="4 5">
    <name type="scientific">Psychroflexus torquis (strain ATCC 700755 / CIP 106069 / ACAM 623)</name>
    <dbReference type="NCBI Taxonomy" id="313595"/>
    <lineage>
        <taxon>Bacteria</taxon>
        <taxon>Pseudomonadati</taxon>
        <taxon>Bacteroidota</taxon>
        <taxon>Flavobacteriia</taxon>
        <taxon>Flavobacteriales</taxon>
        <taxon>Flavobacteriaceae</taxon>
        <taxon>Psychroflexus</taxon>
    </lineage>
</organism>
<comment type="similarity">
    <text evidence="1">Belongs to the universal stress protein A family.</text>
</comment>
<evidence type="ECO:0000256" key="2">
    <source>
        <dbReference type="SAM" id="Phobius"/>
    </source>
</evidence>
<dbReference type="PRINTS" id="PR01438">
    <property type="entry name" value="UNVRSLSTRESS"/>
</dbReference>
<dbReference type="RefSeq" id="WP_015025257.1">
    <property type="nucleotide sequence ID" value="NC_018721.1"/>
</dbReference>
<accession>K4IIQ6</accession>
<reference evidence="4" key="1">
    <citation type="submission" date="2006-03" db="EMBL/GenBank/DDBJ databases">
        <authorList>
            <person name="Bowman J."/>
            <person name="Ferriera S."/>
            <person name="Johnson J."/>
            <person name="Kravitz S."/>
            <person name="Halpern A."/>
            <person name="Remington K."/>
            <person name="Beeson K."/>
            <person name="Tran B."/>
            <person name="Rogers Y.-H."/>
            <person name="Friedman R."/>
            <person name="Venter J.C."/>
        </authorList>
    </citation>
    <scope>NUCLEOTIDE SEQUENCE [LARGE SCALE GENOMIC DNA]</scope>
    <source>
        <strain evidence="4">ATCC 700755</strain>
    </source>
</reference>
<keyword evidence="2" id="KW-0472">Membrane</keyword>
<sequence>MRKILIPTDFSKTAKNAIQYGLELFKHQESEFIIMHAYADEVYKNGMELDQESFNVFKENTCLKVESQLQNEVIEFSEHSPNPKHTFTYEACFGSLVDETNDRVERENIDLVIMGTKGKTNNKEITFGSHTLQVIKYIKCPVLAIPTGYKETTLNTIGFATDYMLPFKKRELRLLSTLAMQLYAVIYMVFISDYKSLSRRQLDNRSFSEYCLRENKTDFIQDTGKNITEGINKVVQEQNFDMLVMVNQRHSYLENLLYHSTIEKIGLQLKIPFLVLQNLNR</sequence>
<evidence type="ECO:0000256" key="1">
    <source>
        <dbReference type="ARBA" id="ARBA00008791"/>
    </source>
</evidence>
<dbReference type="OrthoDB" id="9788959at2"/>
<reference evidence="4" key="2">
    <citation type="submission" date="2012-09" db="EMBL/GenBank/DDBJ databases">
        <title>The complete sequence of Psychroflexus torquis an extreme psychrophile from sea-ice that is stimulated by light.</title>
        <authorList>
            <person name="Feng S."/>
            <person name="Powell S.M."/>
            <person name="Bowman J.P."/>
        </authorList>
    </citation>
    <scope>NUCLEOTIDE SEQUENCE [LARGE SCALE GENOMIC DNA]</scope>
    <source>
        <strain evidence="4">ATCC 700755</strain>
    </source>
</reference>
<dbReference type="InterPro" id="IPR006016">
    <property type="entry name" value="UspA"/>
</dbReference>
<feature type="domain" description="UspA" evidence="3">
    <location>
        <begin position="1"/>
        <end position="146"/>
    </location>
</feature>
<dbReference type="Pfam" id="PF00582">
    <property type="entry name" value="Usp"/>
    <property type="match status" value="2"/>
</dbReference>
<evidence type="ECO:0000313" key="4">
    <source>
        <dbReference type="EMBL" id="AFU69703.1"/>
    </source>
</evidence>